<dbReference type="InterPro" id="IPR004360">
    <property type="entry name" value="Glyas_Fos-R_dOase_dom"/>
</dbReference>
<dbReference type="EMBL" id="CP159218">
    <property type="protein sequence ID" value="XCG64496.1"/>
    <property type="molecule type" value="Genomic_DNA"/>
</dbReference>
<dbReference type="Gene3D" id="3.10.180.10">
    <property type="entry name" value="2,3-Dihydroxybiphenyl 1,2-Dioxygenase, domain 1"/>
    <property type="match status" value="1"/>
</dbReference>
<dbReference type="PANTHER" id="PTHR33993">
    <property type="entry name" value="GLYOXALASE-RELATED"/>
    <property type="match status" value="1"/>
</dbReference>
<reference evidence="2" key="1">
    <citation type="submission" date="2024-05" db="EMBL/GenBank/DDBJ databases">
        <authorList>
            <person name="Cai S.Y."/>
            <person name="Jin L.M."/>
            <person name="Li H.R."/>
        </authorList>
    </citation>
    <scope>NUCLEOTIDE SEQUENCE</scope>
    <source>
        <strain evidence="2">A5-74</strain>
    </source>
</reference>
<evidence type="ECO:0000313" key="2">
    <source>
        <dbReference type="EMBL" id="XCG64496.1"/>
    </source>
</evidence>
<proteinExistence type="predicted"/>
<feature type="domain" description="VOC" evidence="1">
    <location>
        <begin position="6"/>
        <end position="120"/>
    </location>
</feature>
<protein>
    <submittedName>
        <fullName evidence="2">VOC family protein</fullName>
    </submittedName>
</protein>
<evidence type="ECO:0000259" key="1">
    <source>
        <dbReference type="PROSITE" id="PS51819"/>
    </source>
</evidence>
<dbReference type="Pfam" id="PF00903">
    <property type="entry name" value="Glyoxalase"/>
    <property type="match status" value="1"/>
</dbReference>
<dbReference type="PROSITE" id="PS51819">
    <property type="entry name" value="VOC"/>
    <property type="match status" value="1"/>
</dbReference>
<sequence length="123" mass="13444">MKVKASIGWYEIRVTDLEAAQAFYTAVFDVRTAPWEQEQFTMLVDPQGAPMFALEQVTTAPPGDAYLRPTWDTDDLESTLALVQSAGGTVTQVRTEIGGGFGWWAAGRDPFGNYLCFSSSVAP</sequence>
<dbReference type="SUPFAM" id="SSF54593">
    <property type="entry name" value="Glyoxalase/Bleomycin resistance protein/Dihydroxybiphenyl dioxygenase"/>
    <property type="match status" value="1"/>
</dbReference>
<dbReference type="AlphaFoldDB" id="A0AAU8DQQ1"/>
<dbReference type="RefSeq" id="WP_353650109.1">
    <property type="nucleotide sequence ID" value="NZ_CP159218.1"/>
</dbReference>
<gene>
    <name evidence="2" type="ORF">ABLG96_03915</name>
</gene>
<name>A0AAU8DQQ1_9ACTN</name>
<dbReference type="InterPro" id="IPR037523">
    <property type="entry name" value="VOC_core"/>
</dbReference>
<dbReference type="InterPro" id="IPR029068">
    <property type="entry name" value="Glyas_Bleomycin-R_OHBP_Dase"/>
</dbReference>
<accession>A0AAU8DQQ1</accession>
<dbReference type="InterPro" id="IPR052164">
    <property type="entry name" value="Anthracycline_SecMetBiosynth"/>
</dbReference>
<organism evidence="2">
    <name type="scientific">Nakamurella sp. A5-74</name>
    <dbReference type="NCBI Taxonomy" id="3158264"/>
    <lineage>
        <taxon>Bacteria</taxon>
        <taxon>Bacillati</taxon>
        <taxon>Actinomycetota</taxon>
        <taxon>Actinomycetes</taxon>
        <taxon>Nakamurellales</taxon>
        <taxon>Nakamurellaceae</taxon>
        <taxon>Nakamurella</taxon>
    </lineage>
</organism>